<dbReference type="GO" id="GO:0016787">
    <property type="term" value="F:hydrolase activity"/>
    <property type="evidence" value="ECO:0007669"/>
    <property type="project" value="UniProtKB-KW"/>
</dbReference>
<comment type="similarity">
    <text evidence="3">Belongs to the HARBI1 family.</text>
</comment>
<dbReference type="PANTHER" id="PTHR22930">
    <property type="match status" value="1"/>
</dbReference>
<evidence type="ECO:0000259" key="9">
    <source>
        <dbReference type="Pfam" id="PF13359"/>
    </source>
</evidence>
<dbReference type="AlphaFoldDB" id="A0AAV6WJ48"/>
<feature type="domain" description="DDE Tnp4" evidence="9">
    <location>
        <begin position="199"/>
        <end position="332"/>
    </location>
</feature>
<evidence type="ECO:0000256" key="3">
    <source>
        <dbReference type="ARBA" id="ARBA00006958"/>
    </source>
</evidence>
<evidence type="ECO:0000256" key="8">
    <source>
        <dbReference type="SAM" id="MobiDB-lite"/>
    </source>
</evidence>
<keyword evidence="4" id="KW-0540">Nuclease</keyword>
<keyword evidence="5" id="KW-0479">Metal-binding</keyword>
<evidence type="ECO:0000259" key="10">
    <source>
        <dbReference type="Pfam" id="PF26138"/>
    </source>
</evidence>
<dbReference type="Pfam" id="PF26138">
    <property type="entry name" value="DUF8040"/>
    <property type="match status" value="1"/>
</dbReference>
<dbReference type="InterPro" id="IPR027806">
    <property type="entry name" value="HARBI1_dom"/>
</dbReference>
<dbReference type="Pfam" id="PF13359">
    <property type="entry name" value="DDE_Tnp_4"/>
    <property type="match status" value="1"/>
</dbReference>
<evidence type="ECO:0000256" key="4">
    <source>
        <dbReference type="ARBA" id="ARBA00022722"/>
    </source>
</evidence>
<keyword evidence="7" id="KW-0539">Nucleus</keyword>
<protein>
    <recommendedName>
        <fullName evidence="13">DDE Tnp4 domain-containing protein</fullName>
    </recommendedName>
</protein>
<dbReference type="GO" id="GO:0046872">
    <property type="term" value="F:metal ion binding"/>
    <property type="evidence" value="ECO:0007669"/>
    <property type="project" value="UniProtKB-KW"/>
</dbReference>
<gene>
    <name evidence="11" type="ORF">BUALT_Bualt16G0078600</name>
</gene>
<evidence type="ECO:0000256" key="5">
    <source>
        <dbReference type="ARBA" id="ARBA00022723"/>
    </source>
</evidence>
<dbReference type="PANTHER" id="PTHR22930:SF221">
    <property type="entry name" value="NUCLEASE HARBI1"/>
    <property type="match status" value="1"/>
</dbReference>
<comment type="caution">
    <text evidence="11">The sequence shown here is derived from an EMBL/GenBank/DDBJ whole genome shotgun (WGS) entry which is preliminary data.</text>
</comment>
<accession>A0AAV6WJ48</accession>
<dbReference type="GO" id="GO:0005634">
    <property type="term" value="C:nucleus"/>
    <property type="evidence" value="ECO:0007669"/>
    <property type="project" value="UniProtKB-SubCell"/>
</dbReference>
<feature type="domain" description="DUF8040" evidence="10">
    <location>
        <begin position="66"/>
        <end position="164"/>
    </location>
</feature>
<dbReference type="InterPro" id="IPR045249">
    <property type="entry name" value="HARBI1-like"/>
</dbReference>
<organism evidence="11 12">
    <name type="scientific">Buddleja alternifolia</name>
    <dbReference type="NCBI Taxonomy" id="168488"/>
    <lineage>
        <taxon>Eukaryota</taxon>
        <taxon>Viridiplantae</taxon>
        <taxon>Streptophyta</taxon>
        <taxon>Embryophyta</taxon>
        <taxon>Tracheophyta</taxon>
        <taxon>Spermatophyta</taxon>
        <taxon>Magnoliopsida</taxon>
        <taxon>eudicotyledons</taxon>
        <taxon>Gunneridae</taxon>
        <taxon>Pentapetalae</taxon>
        <taxon>asterids</taxon>
        <taxon>lamiids</taxon>
        <taxon>Lamiales</taxon>
        <taxon>Scrophulariaceae</taxon>
        <taxon>Buddlejeae</taxon>
        <taxon>Buddleja</taxon>
    </lineage>
</organism>
<name>A0AAV6WJ48_9LAMI</name>
<evidence type="ECO:0008006" key="13">
    <source>
        <dbReference type="Google" id="ProtNLM"/>
    </source>
</evidence>
<comment type="subcellular location">
    <subcellularLocation>
        <location evidence="2">Nucleus</location>
    </subcellularLocation>
</comment>
<evidence type="ECO:0000256" key="7">
    <source>
        <dbReference type="ARBA" id="ARBA00023242"/>
    </source>
</evidence>
<dbReference type="GO" id="GO:0004518">
    <property type="term" value="F:nuclease activity"/>
    <property type="evidence" value="ECO:0007669"/>
    <property type="project" value="UniProtKB-KW"/>
</dbReference>
<evidence type="ECO:0000256" key="6">
    <source>
        <dbReference type="ARBA" id="ARBA00022801"/>
    </source>
</evidence>
<dbReference type="InterPro" id="IPR058353">
    <property type="entry name" value="DUF8040"/>
</dbReference>
<keyword evidence="12" id="KW-1185">Reference proteome</keyword>
<dbReference type="EMBL" id="WHWC01000016">
    <property type="protein sequence ID" value="KAG8367502.1"/>
    <property type="molecule type" value="Genomic_DNA"/>
</dbReference>
<evidence type="ECO:0000313" key="11">
    <source>
        <dbReference type="EMBL" id="KAG8367502.1"/>
    </source>
</evidence>
<reference evidence="11" key="1">
    <citation type="submission" date="2019-10" db="EMBL/GenBank/DDBJ databases">
        <authorList>
            <person name="Zhang R."/>
            <person name="Pan Y."/>
            <person name="Wang J."/>
            <person name="Ma R."/>
            <person name="Yu S."/>
        </authorList>
    </citation>
    <scope>NUCLEOTIDE SEQUENCE</scope>
    <source>
        <strain evidence="11">LA-IB0</strain>
        <tissue evidence="11">Leaf</tissue>
    </source>
</reference>
<feature type="region of interest" description="Disordered" evidence="8">
    <location>
        <begin position="489"/>
        <end position="521"/>
    </location>
</feature>
<comment type="cofactor">
    <cofactor evidence="1">
        <name>a divalent metal cation</name>
        <dbReference type="ChEBI" id="CHEBI:60240"/>
    </cofactor>
</comment>
<feature type="region of interest" description="Disordered" evidence="8">
    <location>
        <begin position="560"/>
        <end position="586"/>
    </location>
</feature>
<sequence>MDNINNNDISSVNDVNDVRDDVIDDGRPNSRTLSELHNNQMASFYYFYNGPARRSFANMFKTPFRTSRMRGIDWLNELLTGHEDRFTQNLRLTLPTFLHLCDAIRHTGIIPEHDRCRVLLEESVAIFLQTIGMHNRQTSSAERFQRSTETISRHTHMVCNALCRMAPLYIVPPDMTIVLPEIERNPRLYPFFKDCVGAIDGTIVPGWCPAHKQGTYRSRKAVISQNVMAACDFDLKFTFVLSGWEGSANDSRIFLDALRTPEYNFPWPPPGKYYFVDSGYTNFPGFLAPYRNERYHIPEWRGENRAPRSIKEFYNRYHSSGRNHIERTFGNMPRTEDELLAEAYRAGSWTPQQEASLITRLHDAANFKNIMDPRVFLSVCGRIATVLSRMYGTSFTCERVVLTVYRLRTRFFGFLEFCDLPGIVYDDHTNVITADDAYWDHIGQETPKQRRFRTGGEPMYMEFHFVFVVIGIPDETPLQGVVPEAPIELSDDVGQSAPPPSQARQGRRRPSAAVPPHAPPRDEVIDIVSSQEPSDVASTTIPVVPRDDWEDALMQHASRLHGRTEGTYESTSRYPPSSVMDKWPRW</sequence>
<evidence type="ECO:0000256" key="1">
    <source>
        <dbReference type="ARBA" id="ARBA00001968"/>
    </source>
</evidence>
<dbReference type="Proteomes" id="UP000826271">
    <property type="component" value="Unassembled WGS sequence"/>
</dbReference>
<proteinExistence type="inferred from homology"/>
<keyword evidence="6" id="KW-0378">Hydrolase</keyword>
<evidence type="ECO:0000256" key="2">
    <source>
        <dbReference type="ARBA" id="ARBA00004123"/>
    </source>
</evidence>
<evidence type="ECO:0000313" key="12">
    <source>
        <dbReference type="Proteomes" id="UP000826271"/>
    </source>
</evidence>